<protein>
    <submittedName>
        <fullName evidence="3">Dihydrofolate reductase family protein</fullName>
    </submittedName>
</protein>
<dbReference type="Pfam" id="PF01872">
    <property type="entry name" value="RibD_C"/>
    <property type="match status" value="1"/>
</dbReference>
<feature type="domain" description="Bacterial bifunctional deaminase-reductase C-terminal" evidence="2">
    <location>
        <begin position="49"/>
        <end position="93"/>
    </location>
</feature>
<dbReference type="InterPro" id="IPR024072">
    <property type="entry name" value="DHFR-like_dom_sf"/>
</dbReference>
<evidence type="ECO:0000313" key="3">
    <source>
        <dbReference type="EMBL" id="MEV0970793.1"/>
    </source>
</evidence>
<dbReference type="Proteomes" id="UP001551675">
    <property type="component" value="Unassembled WGS sequence"/>
</dbReference>
<dbReference type="SUPFAM" id="SSF53597">
    <property type="entry name" value="Dihydrofolate reductase-like"/>
    <property type="match status" value="1"/>
</dbReference>
<comment type="caution">
    <text evidence="3">The sequence shown here is derived from an EMBL/GenBank/DDBJ whole genome shotgun (WGS) entry which is preliminary data.</text>
</comment>
<sequence>MSTARWRGGSGTLLERVPGPPRPQEHLTRRTHKVVRKGDTMFTIATGGVAAAIEAAATAAGDKRVHVMGGASIVRQALRTGLVDRLRLRIAPLPLAPAPSCSTAPARSWNTWTLWTPRTPPM</sequence>
<reference evidence="3 4" key="1">
    <citation type="submission" date="2024-06" db="EMBL/GenBank/DDBJ databases">
        <title>The Natural Products Discovery Center: Release of the First 8490 Sequenced Strains for Exploring Actinobacteria Biosynthetic Diversity.</title>
        <authorList>
            <person name="Kalkreuter E."/>
            <person name="Kautsar S.A."/>
            <person name="Yang D."/>
            <person name="Bader C.D."/>
            <person name="Teijaro C.N."/>
            <person name="Fluegel L."/>
            <person name="Davis C.M."/>
            <person name="Simpson J.R."/>
            <person name="Lauterbach L."/>
            <person name="Steele A.D."/>
            <person name="Gui C."/>
            <person name="Meng S."/>
            <person name="Li G."/>
            <person name="Viehrig K."/>
            <person name="Ye F."/>
            <person name="Su P."/>
            <person name="Kiefer A.F."/>
            <person name="Nichols A."/>
            <person name="Cepeda A.J."/>
            <person name="Yan W."/>
            <person name="Fan B."/>
            <person name="Jiang Y."/>
            <person name="Adhikari A."/>
            <person name="Zheng C.-J."/>
            <person name="Schuster L."/>
            <person name="Cowan T.M."/>
            <person name="Smanski M.J."/>
            <person name="Chevrette M.G."/>
            <person name="De Carvalho L.P.S."/>
            <person name="Shen B."/>
        </authorList>
    </citation>
    <scope>NUCLEOTIDE SEQUENCE [LARGE SCALE GENOMIC DNA]</scope>
    <source>
        <strain evidence="3 4">NPDC050100</strain>
    </source>
</reference>
<evidence type="ECO:0000256" key="1">
    <source>
        <dbReference type="SAM" id="MobiDB-lite"/>
    </source>
</evidence>
<name>A0ABV3GGR6_MICGL</name>
<dbReference type="RefSeq" id="WP_082777166.1">
    <property type="nucleotide sequence ID" value="NZ_JBFALK010000010.1"/>
</dbReference>
<accession>A0ABV3GGR6</accession>
<feature type="region of interest" description="Disordered" evidence="1">
    <location>
        <begin position="1"/>
        <end position="31"/>
    </location>
</feature>
<keyword evidence="4" id="KW-1185">Reference proteome</keyword>
<evidence type="ECO:0000259" key="2">
    <source>
        <dbReference type="Pfam" id="PF01872"/>
    </source>
</evidence>
<organism evidence="3 4">
    <name type="scientific">Microtetraspora glauca</name>
    <dbReference type="NCBI Taxonomy" id="1996"/>
    <lineage>
        <taxon>Bacteria</taxon>
        <taxon>Bacillati</taxon>
        <taxon>Actinomycetota</taxon>
        <taxon>Actinomycetes</taxon>
        <taxon>Streptosporangiales</taxon>
        <taxon>Streptosporangiaceae</taxon>
        <taxon>Microtetraspora</taxon>
    </lineage>
</organism>
<gene>
    <name evidence="3" type="ORF">AB0I59_19335</name>
</gene>
<dbReference type="InterPro" id="IPR002734">
    <property type="entry name" value="RibDG_C"/>
</dbReference>
<evidence type="ECO:0000313" key="4">
    <source>
        <dbReference type="Proteomes" id="UP001551675"/>
    </source>
</evidence>
<proteinExistence type="predicted"/>
<dbReference type="EMBL" id="JBFALK010000010">
    <property type="protein sequence ID" value="MEV0970793.1"/>
    <property type="molecule type" value="Genomic_DNA"/>
</dbReference>
<dbReference type="Gene3D" id="3.40.430.10">
    <property type="entry name" value="Dihydrofolate Reductase, subunit A"/>
    <property type="match status" value="1"/>
</dbReference>